<organism evidence="1 2">
    <name type="scientific">Prorocentrum cordatum</name>
    <dbReference type="NCBI Taxonomy" id="2364126"/>
    <lineage>
        <taxon>Eukaryota</taxon>
        <taxon>Sar</taxon>
        <taxon>Alveolata</taxon>
        <taxon>Dinophyceae</taxon>
        <taxon>Prorocentrales</taxon>
        <taxon>Prorocentraceae</taxon>
        <taxon>Prorocentrum</taxon>
    </lineage>
</organism>
<proteinExistence type="predicted"/>
<protein>
    <submittedName>
        <fullName evidence="1">Uncharacterized protein</fullName>
    </submittedName>
</protein>
<name>A0ABN9SHF1_9DINO</name>
<evidence type="ECO:0000313" key="2">
    <source>
        <dbReference type="Proteomes" id="UP001189429"/>
    </source>
</evidence>
<reference evidence="1" key="1">
    <citation type="submission" date="2023-10" db="EMBL/GenBank/DDBJ databases">
        <authorList>
            <person name="Chen Y."/>
            <person name="Shah S."/>
            <person name="Dougan E. K."/>
            <person name="Thang M."/>
            <person name="Chan C."/>
        </authorList>
    </citation>
    <scope>NUCLEOTIDE SEQUENCE [LARGE SCALE GENOMIC DNA]</scope>
</reference>
<accession>A0ABN9SHF1</accession>
<comment type="caution">
    <text evidence="1">The sequence shown here is derived from an EMBL/GenBank/DDBJ whole genome shotgun (WGS) entry which is preliminary data.</text>
</comment>
<sequence>MCYLCLKREGRGVKMAPAFGRRSPCLSPEGSSLTSRRQWPRVRAGLWSRLPQTANLYWALRKRAIGAHARKGQREAESASPLWRVDMLTSSPGLALAHLDL</sequence>
<evidence type="ECO:0000313" key="1">
    <source>
        <dbReference type="EMBL" id="CAK0831100.1"/>
    </source>
</evidence>
<dbReference type="EMBL" id="CAUYUJ010011114">
    <property type="protein sequence ID" value="CAK0831100.1"/>
    <property type="molecule type" value="Genomic_DNA"/>
</dbReference>
<keyword evidence="2" id="KW-1185">Reference proteome</keyword>
<gene>
    <name evidence="1" type="ORF">PCOR1329_LOCUS29538</name>
</gene>
<dbReference type="Proteomes" id="UP001189429">
    <property type="component" value="Unassembled WGS sequence"/>
</dbReference>